<dbReference type="Gene3D" id="3.50.50.60">
    <property type="entry name" value="FAD/NAD(P)-binding domain"/>
    <property type="match status" value="1"/>
</dbReference>
<dbReference type="NCBIfam" id="NF004829">
    <property type="entry name" value="PRK06183.1-3"/>
    <property type="match status" value="1"/>
</dbReference>
<accession>A0A212AAI7</accession>
<dbReference type="PANTHER" id="PTHR43476">
    <property type="entry name" value="3-(3-HYDROXY-PHENYL)PROPIONATE/3-HYDROXYCINNAMIC ACID HYDROXYLASE"/>
    <property type="match status" value="1"/>
</dbReference>
<protein>
    <submittedName>
        <fullName evidence="3">3-(3-hydroxyphenyl)propionate hydroxylase</fullName>
    </submittedName>
</protein>
<dbReference type="GO" id="GO:0071949">
    <property type="term" value="F:FAD binding"/>
    <property type="evidence" value="ECO:0007669"/>
    <property type="project" value="InterPro"/>
</dbReference>
<evidence type="ECO:0000256" key="1">
    <source>
        <dbReference type="ARBA" id="ARBA00023002"/>
    </source>
</evidence>
<keyword evidence="1" id="KW-0560">Oxidoreductase</keyword>
<dbReference type="InterPro" id="IPR002938">
    <property type="entry name" value="FAD-bd"/>
</dbReference>
<dbReference type="Proteomes" id="UP000196878">
    <property type="component" value="Unassembled WGS sequence"/>
</dbReference>
<organism evidence="3 4">
    <name type="scientific">Haematobacter genomosp. 1</name>
    <dbReference type="NCBI Taxonomy" id="366618"/>
    <lineage>
        <taxon>Bacteria</taxon>
        <taxon>Pseudomonadati</taxon>
        <taxon>Pseudomonadota</taxon>
        <taxon>Alphaproteobacteria</taxon>
        <taxon>Rhodobacterales</taxon>
        <taxon>Paracoccaceae</taxon>
        <taxon>Haematobacter</taxon>
    </lineage>
</organism>
<evidence type="ECO:0000313" key="3">
    <source>
        <dbReference type="EMBL" id="OWJ77173.1"/>
    </source>
</evidence>
<gene>
    <name evidence="3" type="ORF">CDV49_12130</name>
</gene>
<sequence>MQHDVAIIGLGPVGATLANILGQAGIDVLVLEREPEAYHLPRAVHFDDEVMRTFQQIGVAKTLEQVCRFNIGMRFVDPEGGILLDWPRPRETTPLGWRSSYRFHQPDLERILRQRLAAHPGVTRRTRCEAFFLAQDADGVDLRWEDMARGRIERARVRYVVGCDGARSFVRRFIETGMEDLGFHERWLVADILLKGEKPELGDWSLQHCDPARPATYIRGPQNRRRWELTVLPGEDSAEIARPENVWPLLARWITPEEAEIERTAVYWFHSLVATDWQRDRLFIAGDAAHQTPPFMGQGMCAGIRDVANLGWKLIHCLTRGHDPALLASYTSERRPNARDYIATAVRLGGLINTRDPATALSHAFPRAEGGARMEAIYPPIGPGLMPEPSTLTAQPRLTDGRRLDDSVGYGFALVVEDGFWEGLPADLRRDADALCTVVPGSDMQGGDALLEGAGAAVIRPDRYLLGRAASAQALREVLGRIPRPAAASGTDRARQIA</sequence>
<dbReference type="Gene3D" id="3.30.70.2450">
    <property type="match status" value="1"/>
</dbReference>
<keyword evidence="4" id="KW-1185">Reference proteome</keyword>
<name>A0A212AAI7_9RHOB</name>
<dbReference type="Pfam" id="PF01494">
    <property type="entry name" value="FAD_binding_3"/>
    <property type="match status" value="1"/>
</dbReference>
<dbReference type="GO" id="GO:0019622">
    <property type="term" value="P:3-(3-hydroxy)phenylpropionate catabolic process"/>
    <property type="evidence" value="ECO:0007669"/>
    <property type="project" value="TreeGrafter"/>
</dbReference>
<dbReference type="SUPFAM" id="SSF51905">
    <property type="entry name" value="FAD/NAD(P)-binding domain"/>
    <property type="match status" value="1"/>
</dbReference>
<dbReference type="InterPro" id="IPR050631">
    <property type="entry name" value="PheA/TfdB_FAD_monoxygenase"/>
</dbReference>
<dbReference type="InterPro" id="IPR036188">
    <property type="entry name" value="FAD/NAD-bd_sf"/>
</dbReference>
<proteinExistence type="predicted"/>
<evidence type="ECO:0000313" key="4">
    <source>
        <dbReference type="Proteomes" id="UP000196878"/>
    </source>
</evidence>
<dbReference type="EMBL" id="NIPW01000023">
    <property type="protein sequence ID" value="OWJ77173.1"/>
    <property type="molecule type" value="Genomic_DNA"/>
</dbReference>
<dbReference type="PRINTS" id="PR00420">
    <property type="entry name" value="RNGMNOXGNASE"/>
</dbReference>
<dbReference type="GO" id="GO:0008688">
    <property type="term" value="F:3-(3-hydroxyphenyl)propionate hydroxylase activity"/>
    <property type="evidence" value="ECO:0007669"/>
    <property type="project" value="TreeGrafter"/>
</dbReference>
<dbReference type="PANTHER" id="PTHR43476:SF3">
    <property type="entry name" value="FAD-BINDING MONOOXYGENASE"/>
    <property type="match status" value="1"/>
</dbReference>
<evidence type="ECO:0000259" key="2">
    <source>
        <dbReference type="Pfam" id="PF01494"/>
    </source>
</evidence>
<reference evidence="3 4" key="1">
    <citation type="submission" date="2016-12" db="EMBL/GenBank/DDBJ databases">
        <title>Comparison of Traditional DNA-DNA Hybridization with In Silico Genomic Analysis.</title>
        <authorList>
            <person name="Nicholson A.C."/>
            <person name="Humrighouse B.W."/>
            <person name="Graziano J."/>
            <person name="Lasker B."/>
            <person name="Whitney A.M."/>
            <person name="Mcquiston J.R."/>
        </authorList>
    </citation>
    <scope>NUCLEOTIDE SEQUENCE [LARGE SCALE GENOMIC DNA]</scope>
    <source>
        <strain evidence="3 4">H2240</strain>
    </source>
</reference>
<comment type="caution">
    <text evidence="3">The sequence shown here is derived from an EMBL/GenBank/DDBJ whole genome shotgun (WGS) entry which is preliminary data.</text>
</comment>
<dbReference type="AlphaFoldDB" id="A0A212AAI7"/>
<feature type="domain" description="FAD-binding" evidence="2">
    <location>
        <begin position="4"/>
        <end position="342"/>
    </location>
</feature>
<dbReference type="OrthoDB" id="9791689at2"/>